<evidence type="ECO:0000313" key="2">
    <source>
        <dbReference type="EMBL" id="KAK9808129.1"/>
    </source>
</evidence>
<dbReference type="AlphaFoldDB" id="A0AAW1PJ78"/>
<keyword evidence="3" id="KW-1185">Reference proteome</keyword>
<dbReference type="EMBL" id="JALJOQ010000027">
    <property type="protein sequence ID" value="KAK9808129.1"/>
    <property type="molecule type" value="Genomic_DNA"/>
</dbReference>
<dbReference type="PANTHER" id="PTHR13265">
    <property type="entry name" value="THO COMPLEX SUBUNIT 1"/>
    <property type="match status" value="1"/>
</dbReference>
<proteinExistence type="predicted"/>
<comment type="caution">
    <text evidence="2">The sequence shown here is derived from an EMBL/GenBank/DDBJ whole genome shotgun (WGS) entry which is preliminary data.</text>
</comment>
<accession>A0AAW1PJ78</accession>
<dbReference type="InterPro" id="IPR021861">
    <property type="entry name" value="THO_THOC1"/>
</dbReference>
<sequence length="439" mass="49647">MTDKDVQAQANQIRLSIMRVCNQLLTRLSRTVQPDLAARVMLTMSKYMTPSERSGLNLAGYHNTSHPITSESVPEGTIDSLGQPVDVQLYNTFWSLQDVLQNPHTAADSEKWADTLAKIRTCLILLQTCALPKRKVGAPEALKPRQVQDLEQLRKELYQSLAADCGADTHMVKYIRHTIGREDGWVQWKNLGAPSFEKPAEEVARSASANGGPFSPTQGPRTSEGDSDRQLPRKRQRLSMGRAGDKIDNMAGLKSKERREAGALRPLLDEVIMGMDPEEAIEEEYKVNKDPILMWKVLRHVARSHVRLHTSVLQSKNLEDVVHSMFPEDVPAGAKAAKADPTAGTTSNAAKRCQHPSGRRRRQLLGTYRRQYRCRLGRETRSARRQALSPVLRRAESAMQISRSRALCSLQRRPPQSRPYARLFLRPDFHRYVLHQQRK</sequence>
<feature type="compositionally biased region" description="Basic residues" evidence="1">
    <location>
        <begin position="352"/>
        <end position="363"/>
    </location>
</feature>
<evidence type="ECO:0000256" key="1">
    <source>
        <dbReference type="SAM" id="MobiDB-lite"/>
    </source>
</evidence>
<dbReference type="PANTHER" id="PTHR13265:SF0">
    <property type="entry name" value="HPR1"/>
    <property type="match status" value="1"/>
</dbReference>
<feature type="region of interest" description="Disordered" evidence="1">
    <location>
        <begin position="197"/>
        <end position="246"/>
    </location>
</feature>
<feature type="region of interest" description="Disordered" evidence="1">
    <location>
        <begin position="337"/>
        <end position="364"/>
    </location>
</feature>
<protein>
    <submittedName>
        <fullName evidence="2">Uncharacterized protein</fullName>
    </submittedName>
</protein>
<dbReference type="GO" id="GO:0000445">
    <property type="term" value="C:THO complex part of transcription export complex"/>
    <property type="evidence" value="ECO:0007669"/>
    <property type="project" value="TreeGrafter"/>
</dbReference>
<evidence type="ECO:0000313" key="3">
    <source>
        <dbReference type="Proteomes" id="UP001465755"/>
    </source>
</evidence>
<organism evidence="2 3">
    <name type="scientific">Symbiochloris irregularis</name>
    <dbReference type="NCBI Taxonomy" id="706552"/>
    <lineage>
        <taxon>Eukaryota</taxon>
        <taxon>Viridiplantae</taxon>
        <taxon>Chlorophyta</taxon>
        <taxon>core chlorophytes</taxon>
        <taxon>Trebouxiophyceae</taxon>
        <taxon>Trebouxiales</taxon>
        <taxon>Trebouxiaceae</taxon>
        <taxon>Symbiochloris</taxon>
    </lineage>
</organism>
<dbReference type="Pfam" id="PF11957">
    <property type="entry name" value="efThoc1"/>
    <property type="match status" value="2"/>
</dbReference>
<gene>
    <name evidence="2" type="ORF">WJX73_009568</name>
</gene>
<reference evidence="2 3" key="1">
    <citation type="journal article" date="2024" name="Nat. Commun.">
        <title>Phylogenomics reveals the evolutionary origins of lichenization in chlorophyte algae.</title>
        <authorList>
            <person name="Puginier C."/>
            <person name="Libourel C."/>
            <person name="Otte J."/>
            <person name="Skaloud P."/>
            <person name="Haon M."/>
            <person name="Grisel S."/>
            <person name="Petersen M."/>
            <person name="Berrin J.G."/>
            <person name="Delaux P.M."/>
            <person name="Dal Grande F."/>
            <person name="Keller J."/>
        </authorList>
    </citation>
    <scope>NUCLEOTIDE SEQUENCE [LARGE SCALE GENOMIC DNA]</scope>
    <source>
        <strain evidence="2 3">SAG 2036</strain>
    </source>
</reference>
<name>A0AAW1PJ78_9CHLO</name>
<dbReference type="GO" id="GO:0006406">
    <property type="term" value="P:mRNA export from nucleus"/>
    <property type="evidence" value="ECO:0007669"/>
    <property type="project" value="TreeGrafter"/>
</dbReference>
<dbReference type="Proteomes" id="UP001465755">
    <property type="component" value="Unassembled WGS sequence"/>
</dbReference>